<organism evidence="1 2">
    <name type="scientific">Gossypium stocksii</name>
    <dbReference type="NCBI Taxonomy" id="47602"/>
    <lineage>
        <taxon>Eukaryota</taxon>
        <taxon>Viridiplantae</taxon>
        <taxon>Streptophyta</taxon>
        <taxon>Embryophyta</taxon>
        <taxon>Tracheophyta</taxon>
        <taxon>Spermatophyta</taxon>
        <taxon>Magnoliopsida</taxon>
        <taxon>eudicotyledons</taxon>
        <taxon>Gunneridae</taxon>
        <taxon>Pentapetalae</taxon>
        <taxon>rosids</taxon>
        <taxon>malvids</taxon>
        <taxon>Malvales</taxon>
        <taxon>Malvaceae</taxon>
        <taxon>Malvoideae</taxon>
        <taxon>Gossypium</taxon>
    </lineage>
</organism>
<accession>A0A9D4AFC4</accession>
<gene>
    <name evidence="1" type="ORF">J1N35_003672</name>
</gene>
<dbReference type="PANTHER" id="PTHR47477">
    <property type="entry name" value="TNF RECEPTOR-ASSOCIATED FACTOR HOMOLOG 1A"/>
    <property type="match status" value="1"/>
</dbReference>
<proteinExistence type="predicted"/>
<evidence type="ECO:0000313" key="2">
    <source>
        <dbReference type="Proteomes" id="UP000828251"/>
    </source>
</evidence>
<dbReference type="PANTHER" id="PTHR47477:SF8">
    <property type="entry name" value="TNF RECEPTOR-ASSOCIATED FACTOR HOMOLOG 1A"/>
    <property type="match status" value="1"/>
</dbReference>
<sequence>MRKVFKPNQRIGILGKSSNKDSIEHGERRLTELGHRTVEILAHSHIFRKAHLIFMGDTHLFLQKPSFFLTYSNKIEVAYQEAVALKRQED</sequence>
<dbReference type="EMBL" id="JAIQCV010000002">
    <property type="protein sequence ID" value="KAH1120512.1"/>
    <property type="molecule type" value="Genomic_DNA"/>
</dbReference>
<evidence type="ECO:0000313" key="1">
    <source>
        <dbReference type="EMBL" id="KAH1120512.1"/>
    </source>
</evidence>
<comment type="caution">
    <text evidence="1">The sequence shown here is derived from an EMBL/GenBank/DDBJ whole genome shotgun (WGS) entry which is preliminary data.</text>
</comment>
<protein>
    <submittedName>
        <fullName evidence="1">Uncharacterized protein</fullName>
    </submittedName>
</protein>
<reference evidence="1 2" key="1">
    <citation type="journal article" date="2021" name="Plant Biotechnol. J.">
        <title>Multi-omics assisted identification of the key and species-specific regulatory components of drought-tolerant mechanisms in Gossypium stocksii.</title>
        <authorList>
            <person name="Yu D."/>
            <person name="Ke L."/>
            <person name="Zhang D."/>
            <person name="Wu Y."/>
            <person name="Sun Y."/>
            <person name="Mei J."/>
            <person name="Sun J."/>
            <person name="Sun Y."/>
        </authorList>
    </citation>
    <scope>NUCLEOTIDE SEQUENCE [LARGE SCALE GENOMIC DNA]</scope>
    <source>
        <strain evidence="2">cv. E1</strain>
        <tissue evidence="1">Leaf</tissue>
    </source>
</reference>
<name>A0A9D4AFC4_9ROSI</name>
<dbReference type="InterPro" id="IPR055327">
    <property type="entry name" value="TRAF1A/B"/>
</dbReference>
<dbReference type="Proteomes" id="UP000828251">
    <property type="component" value="Unassembled WGS sequence"/>
</dbReference>
<keyword evidence="2" id="KW-1185">Reference proteome</keyword>
<dbReference type="AlphaFoldDB" id="A0A9D4AFC4"/>